<evidence type="ECO:0000313" key="2">
    <source>
        <dbReference type="Proteomes" id="UP000184363"/>
    </source>
</evidence>
<reference evidence="1 2" key="1">
    <citation type="submission" date="2016-11" db="EMBL/GenBank/DDBJ databases">
        <authorList>
            <person name="Jaros S."/>
            <person name="Januszkiewicz K."/>
            <person name="Wedrychowicz H."/>
        </authorList>
    </citation>
    <scope>NUCLEOTIDE SEQUENCE [LARGE SCALE GENOMIC DNA]</scope>
    <source>
        <strain evidence="1 2">DSM 43832</strain>
    </source>
</reference>
<dbReference type="EMBL" id="FRAP01000018">
    <property type="protein sequence ID" value="SHL09615.1"/>
    <property type="molecule type" value="Genomic_DNA"/>
</dbReference>
<dbReference type="SUPFAM" id="SSF48371">
    <property type="entry name" value="ARM repeat"/>
    <property type="match status" value="1"/>
</dbReference>
<dbReference type="CDD" id="cd07064">
    <property type="entry name" value="AlkD_like_1"/>
    <property type="match status" value="1"/>
</dbReference>
<organism evidence="1 2">
    <name type="scientific">Pseudonocardia thermophila</name>
    <dbReference type="NCBI Taxonomy" id="1848"/>
    <lineage>
        <taxon>Bacteria</taxon>
        <taxon>Bacillati</taxon>
        <taxon>Actinomycetota</taxon>
        <taxon>Actinomycetes</taxon>
        <taxon>Pseudonocardiales</taxon>
        <taxon>Pseudonocardiaceae</taxon>
        <taxon>Pseudonocardia</taxon>
    </lineage>
</organism>
<dbReference type="STRING" id="1848.SAMN05443637_11812"/>
<dbReference type="RefSeq" id="WP_073458985.1">
    <property type="nucleotide sequence ID" value="NZ_CALGVN010000037.1"/>
</dbReference>
<dbReference type="PANTHER" id="PTHR34070:SF1">
    <property type="entry name" value="DNA ALKYLATION REPAIR PROTEIN"/>
    <property type="match status" value="1"/>
</dbReference>
<name>A0A1M6XUX9_PSETH</name>
<dbReference type="AlphaFoldDB" id="A0A1M6XUX9"/>
<accession>A0A1M6XUX9</accession>
<dbReference type="Pfam" id="PF08713">
    <property type="entry name" value="DNA_alkylation"/>
    <property type="match status" value="1"/>
</dbReference>
<dbReference type="Gene3D" id="1.25.10.90">
    <property type="match status" value="1"/>
</dbReference>
<dbReference type="PANTHER" id="PTHR34070">
    <property type="entry name" value="ARMADILLO-TYPE FOLD"/>
    <property type="match status" value="1"/>
</dbReference>
<proteinExistence type="predicted"/>
<sequence>MTELAQLLRDGLAALAVPGDAPVMQAYMKSAMPFRGVKKPAREKLVREALAAHPVPDAAALAATVDALWDDAAYREERYLAIALIGQRRHLPWIGLDWLPRLRHWIVDGAWWDYVDELASKHVGRLLRAHPAELTPVVRGWATDPDRWLRRTAVICQLTAGADTDLGLLTHAIEANLTDPDFFLRKGIGWALRQYARTDPEWVRAFVAAHPGLSALSKKEALRRIGGAG</sequence>
<evidence type="ECO:0000313" key="1">
    <source>
        <dbReference type="EMBL" id="SHL09615.1"/>
    </source>
</evidence>
<protein>
    <submittedName>
        <fullName evidence="1">3-methyladenine DNA glycosylase AlkD</fullName>
    </submittedName>
</protein>
<gene>
    <name evidence="1" type="ORF">SAMN05443637_11812</name>
</gene>
<dbReference type="InterPro" id="IPR014825">
    <property type="entry name" value="DNA_alkylation"/>
</dbReference>
<dbReference type="InterPro" id="IPR016024">
    <property type="entry name" value="ARM-type_fold"/>
</dbReference>
<keyword evidence="2" id="KW-1185">Reference proteome</keyword>
<dbReference type="Proteomes" id="UP000184363">
    <property type="component" value="Unassembled WGS sequence"/>
</dbReference>